<comment type="caution">
    <text evidence="5">The sequence shown here is derived from an EMBL/GenBank/DDBJ whole genome shotgun (WGS) entry which is preliminary data.</text>
</comment>
<dbReference type="SMART" id="SM00028">
    <property type="entry name" value="TPR"/>
    <property type="match status" value="8"/>
</dbReference>
<dbReference type="PROSITE" id="PS50005">
    <property type="entry name" value="TPR"/>
    <property type="match status" value="1"/>
</dbReference>
<dbReference type="InterPro" id="IPR016035">
    <property type="entry name" value="Acyl_Trfase/lysoPLipase"/>
</dbReference>
<dbReference type="Pfam" id="PF00931">
    <property type="entry name" value="NB-ARC"/>
    <property type="match status" value="1"/>
</dbReference>
<dbReference type="InterPro" id="IPR002641">
    <property type="entry name" value="PNPLA_dom"/>
</dbReference>
<dbReference type="SUPFAM" id="SSF52151">
    <property type="entry name" value="FabD/lysophospholipase-like"/>
    <property type="match status" value="1"/>
</dbReference>
<evidence type="ECO:0000313" key="6">
    <source>
        <dbReference type="Proteomes" id="UP000663827"/>
    </source>
</evidence>
<comment type="caution">
    <text evidence="3">Lacks conserved residue(s) required for the propagation of feature annotation.</text>
</comment>
<dbReference type="InterPro" id="IPR027417">
    <property type="entry name" value="P-loop_NTPase"/>
</dbReference>
<organism evidence="5 6">
    <name type="scientific">Rhizoctonia solani</name>
    <dbReference type="NCBI Taxonomy" id="456999"/>
    <lineage>
        <taxon>Eukaryota</taxon>
        <taxon>Fungi</taxon>
        <taxon>Dikarya</taxon>
        <taxon>Basidiomycota</taxon>
        <taxon>Agaricomycotina</taxon>
        <taxon>Agaricomycetes</taxon>
        <taxon>Cantharellales</taxon>
        <taxon>Ceratobasidiaceae</taxon>
        <taxon>Rhizoctonia</taxon>
    </lineage>
</organism>
<dbReference type="PANTHER" id="PTHR46082">
    <property type="entry name" value="ATP/GTP-BINDING PROTEIN-RELATED"/>
    <property type="match status" value="1"/>
</dbReference>
<evidence type="ECO:0000256" key="2">
    <source>
        <dbReference type="PROSITE-ProRule" id="PRU00339"/>
    </source>
</evidence>
<evidence type="ECO:0000259" key="4">
    <source>
        <dbReference type="PROSITE" id="PS51635"/>
    </source>
</evidence>
<proteinExistence type="predicted"/>
<dbReference type="PRINTS" id="PR00381">
    <property type="entry name" value="KINESINLIGHT"/>
</dbReference>
<dbReference type="InterPro" id="IPR002182">
    <property type="entry name" value="NB-ARC"/>
</dbReference>
<evidence type="ECO:0000256" key="3">
    <source>
        <dbReference type="PROSITE-ProRule" id="PRU01161"/>
    </source>
</evidence>
<feature type="short sequence motif" description="GXGXXG" evidence="3">
    <location>
        <begin position="18"/>
        <end position="23"/>
    </location>
</feature>
<dbReference type="InterPro" id="IPR053137">
    <property type="entry name" value="NLR-like"/>
</dbReference>
<dbReference type="EMBL" id="CAJNJQ010004069">
    <property type="protein sequence ID" value="CAE7207948.1"/>
    <property type="molecule type" value="Genomic_DNA"/>
</dbReference>
<dbReference type="GO" id="GO:0043531">
    <property type="term" value="F:ADP binding"/>
    <property type="evidence" value="ECO:0007669"/>
    <property type="project" value="InterPro"/>
</dbReference>
<dbReference type="Pfam" id="PF01734">
    <property type="entry name" value="Patatin"/>
    <property type="match status" value="1"/>
</dbReference>
<dbReference type="PROSITE" id="PS51635">
    <property type="entry name" value="PNPLA"/>
    <property type="match status" value="1"/>
</dbReference>
<dbReference type="AlphaFoldDB" id="A0A8H3I0X0"/>
<dbReference type="PANTHER" id="PTHR46082:SF11">
    <property type="entry name" value="AAA+ ATPASE DOMAIN-CONTAINING PROTEIN-RELATED"/>
    <property type="match status" value="1"/>
</dbReference>
<name>A0A8H3I0X0_9AGAM</name>
<protein>
    <recommendedName>
        <fullName evidence="4">PNPLA domain-containing protein</fullName>
    </recommendedName>
</protein>
<dbReference type="Gene3D" id="3.40.1090.10">
    <property type="entry name" value="Cytosolic phospholipase A2 catalytic domain"/>
    <property type="match status" value="1"/>
</dbReference>
<dbReference type="Pfam" id="PF13374">
    <property type="entry name" value="TPR_10"/>
    <property type="match status" value="1"/>
</dbReference>
<dbReference type="SUPFAM" id="SSF48452">
    <property type="entry name" value="TPR-like"/>
    <property type="match status" value="4"/>
</dbReference>
<dbReference type="SUPFAM" id="SSF52540">
    <property type="entry name" value="P-loop containing nucleoside triphosphate hydrolases"/>
    <property type="match status" value="1"/>
</dbReference>
<dbReference type="GO" id="GO:0046486">
    <property type="term" value="P:glycerolipid metabolic process"/>
    <property type="evidence" value="ECO:0007669"/>
    <property type="project" value="UniProtKB-ARBA"/>
</dbReference>
<dbReference type="Gene3D" id="1.25.40.10">
    <property type="entry name" value="Tetratricopeptide repeat domain"/>
    <property type="match status" value="3"/>
</dbReference>
<evidence type="ECO:0000313" key="5">
    <source>
        <dbReference type="EMBL" id="CAE7207948.1"/>
    </source>
</evidence>
<gene>
    <name evidence="5" type="ORF">RDB_LOCUS147104</name>
</gene>
<dbReference type="Gene3D" id="3.40.50.300">
    <property type="entry name" value="P-loop containing nucleotide triphosphate hydrolases"/>
    <property type="match status" value="1"/>
</dbReference>
<reference evidence="5" key="1">
    <citation type="submission" date="2021-01" db="EMBL/GenBank/DDBJ databases">
        <authorList>
            <person name="Kaushik A."/>
        </authorList>
    </citation>
    <scope>NUCLEOTIDE SEQUENCE</scope>
    <source>
        <strain evidence="5">AG5</strain>
    </source>
</reference>
<dbReference type="InterPro" id="IPR019734">
    <property type="entry name" value="TPR_rpt"/>
</dbReference>
<keyword evidence="1" id="KW-0443">Lipid metabolism</keyword>
<accession>A0A8H3I0X0</accession>
<dbReference type="InterPro" id="IPR011990">
    <property type="entry name" value="TPR-like_helical_dom_sf"/>
</dbReference>
<feature type="domain" description="PNPLA" evidence="4">
    <location>
        <begin position="14"/>
        <end position="203"/>
    </location>
</feature>
<sequence length="1248" mass="140430">MPDNQERSKGLKILCIDGGGVRGLSSLIILQELMRRTENVKTIGKLQPYEYFDVIAGTGTGGISACMLGRLRMSVEMAIEEYAKLVKEVFKEKKLGGRTMYKQTKLEEALKALIRKATGDEGEKMNQGQDNSGCKTMVFAMARHNLNAGLPVMFRSYTATTNPGPDCAIWEAVCATMAHPDLFKGVDIVESGVVQSFIGGELGCSNPLGHVLAEVKRVYPGHQVGCIVSIGAGHARTIRMPNPVWWNRAQDVMVMRDMATDSERVAEEMALRFEGASGVYFRFDVDHGMQDMKDGSWEKLGEAMQHTRAYLQKSETNRKLQDLTRVSEAQPELRAITTAQAAGQMVAVREPEELVQYMRCPAPTKFYTGREDENTRVIACITGGRNERRVCVVFGLGGVGKTQLVLNVISRTWDEWDHIIYVEASSQEAIEKALKEYAGAKNIGQAHLDVINWLESCGERWLLVFDNADNPTTNIQQYIPARDRGGSVLITTRLPDLGTLAEGPNSVCQLSGMSHADGTALLVKIASSRNQQMSDEARDAAQGLVKEFGGLALAITHAGAYIAHSPGMTIVRYRSLFLTQRQRMLEEYSQLPVTAKIGDRGDTVYTTWIMCYNQLKPESRELLWLIAYLHYDGISEDIFERAARYIQSKNYVLPLSNIESHAQRHVKQYLSCFLHRDGSWDAVKFTRVIADLTSYSLLEFDLTNLTYRVHVLVHDWAKTVIPRDTKLAIECTATLISLSIDWEEDAKSLAFKRQLALHVTGILEHNPNIGANYVNHFEEVLRCAGQWNHVVKHMEQLLLVLQQELGDDHIHTWTARYKIASSYQELGRWQEALSLQTAELAASKRLLGEEDLSTLRSMNNLALTHRHLGRHSEAEGLQVQVLDARKRVLGEQHPDTLIAINNLATTYRHQGKHIEAEKLQVHVLDAQKQLLGEQHPETLGAMNNLATTYSQLGRHDEAEKLQVQALDRQKQLLGEQHPDTLTFTSNLGTTYYCQGRYDKAEKLLVWVLDARKRVLGEQHPATLTSMSNLAGTYSKLGQHDEAEKLQVQTLDAQKRLLGEQHPDTLTSLNNLALTYLHLGQYNEAERLQVQVLDARKQVLGEQHTDTLTSMINLSATYSHLGRHNEAEKLQVQAIDAQKRLLGEQHLDTLSSMNNLAFTYCQLDRFDEAEKLYAQILDAYTRVLGEQHTDTLNSMVSLGIIYLYWEQWDKAGELFRNAITIAESTLGNHHPITQQYRIYLQDVQNAQQV</sequence>
<feature type="repeat" description="TPR" evidence="2">
    <location>
        <begin position="1191"/>
        <end position="1224"/>
    </location>
</feature>
<evidence type="ECO:0000256" key="1">
    <source>
        <dbReference type="ARBA" id="ARBA00023098"/>
    </source>
</evidence>
<dbReference type="Proteomes" id="UP000663827">
    <property type="component" value="Unassembled WGS sequence"/>
</dbReference>
<dbReference type="Pfam" id="PF13424">
    <property type="entry name" value="TPR_12"/>
    <property type="match status" value="4"/>
</dbReference>
<keyword evidence="2" id="KW-0802">TPR repeat</keyword>